<comment type="function">
    <text evidence="10">Na(+)/H(+) antiporter that extrudes sodium in exchange for external protons.</text>
</comment>
<keyword evidence="5 10" id="KW-1133">Transmembrane helix</keyword>
<dbReference type="NCBIfam" id="TIGR00831">
    <property type="entry name" value="a_cpa1"/>
    <property type="match status" value="1"/>
</dbReference>
<keyword evidence="9 10" id="KW-0739">Sodium transport</keyword>
<keyword evidence="10" id="KW-0050">Antiport</keyword>
<organism evidence="12 13">
    <name type="scientific">Paenibacillus graminis</name>
    <dbReference type="NCBI Taxonomy" id="189425"/>
    <lineage>
        <taxon>Bacteria</taxon>
        <taxon>Bacillati</taxon>
        <taxon>Bacillota</taxon>
        <taxon>Bacilli</taxon>
        <taxon>Bacillales</taxon>
        <taxon>Paenibacillaceae</taxon>
        <taxon>Paenibacillus</taxon>
    </lineage>
</organism>
<keyword evidence="7 10" id="KW-0406">Ion transport</keyword>
<dbReference type="Pfam" id="PF00999">
    <property type="entry name" value="Na_H_Exchanger"/>
    <property type="match status" value="1"/>
</dbReference>
<evidence type="ECO:0000256" key="5">
    <source>
        <dbReference type="ARBA" id="ARBA00022989"/>
    </source>
</evidence>
<evidence type="ECO:0000256" key="9">
    <source>
        <dbReference type="ARBA" id="ARBA00023201"/>
    </source>
</evidence>
<dbReference type="AlphaFoldDB" id="A0A089MAE6"/>
<keyword evidence="4 10" id="KW-0812">Transmembrane</keyword>
<proteinExistence type="inferred from homology"/>
<dbReference type="GO" id="GO:0098719">
    <property type="term" value="P:sodium ion import across plasma membrane"/>
    <property type="evidence" value="ECO:0007669"/>
    <property type="project" value="TreeGrafter"/>
</dbReference>
<dbReference type="InterPro" id="IPR006153">
    <property type="entry name" value="Cation/H_exchanger_TM"/>
</dbReference>
<dbReference type="PANTHER" id="PTHR10110">
    <property type="entry name" value="SODIUM/HYDROGEN EXCHANGER"/>
    <property type="match status" value="1"/>
</dbReference>
<keyword evidence="2 10" id="KW-0813">Transport</keyword>
<dbReference type="GO" id="GO:0005886">
    <property type="term" value="C:plasma membrane"/>
    <property type="evidence" value="ECO:0007669"/>
    <property type="project" value="UniProtKB-SubCell"/>
</dbReference>
<dbReference type="Proteomes" id="UP000029500">
    <property type="component" value="Chromosome"/>
</dbReference>
<feature type="transmembrane region" description="Helical" evidence="10">
    <location>
        <begin position="113"/>
        <end position="135"/>
    </location>
</feature>
<keyword evidence="6 10" id="KW-0915">Sodium</keyword>
<dbReference type="EMBL" id="CP009287">
    <property type="protein sequence ID" value="AIQ68418.1"/>
    <property type="molecule type" value="Genomic_DNA"/>
</dbReference>
<evidence type="ECO:0000259" key="11">
    <source>
        <dbReference type="Pfam" id="PF00999"/>
    </source>
</evidence>
<dbReference type="OrthoDB" id="9809206at2"/>
<gene>
    <name evidence="12" type="ORF">PGRAT_12945</name>
</gene>
<keyword evidence="13" id="KW-1185">Reference proteome</keyword>
<dbReference type="PANTHER" id="PTHR10110:SF86">
    <property type="entry name" value="SODIUM_HYDROGEN EXCHANGER 7"/>
    <property type="match status" value="1"/>
</dbReference>
<comment type="similarity">
    <text evidence="10">Belongs to the monovalent cation:proton antiporter 1 (CPA1) transporter (TC 2.A.36) family.</text>
</comment>
<evidence type="ECO:0000256" key="6">
    <source>
        <dbReference type="ARBA" id="ARBA00023053"/>
    </source>
</evidence>
<feature type="domain" description="Cation/H+ exchanger transmembrane" evidence="11">
    <location>
        <begin position="14"/>
        <end position="409"/>
    </location>
</feature>
<feature type="transmembrane region" description="Helical" evidence="10">
    <location>
        <begin position="32"/>
        <end position="65"/>
    </location>
</feature>
<dbReference type="InterPro" id="IPR004705">
    <property type="entry name" value="Cation/H_exchanger_CPA1_bac"/>
</dbReference>
<feature type="transmembrane region" description="Helical" evidence="10">
    <location>
        <begin position="182"/>
        <end position="204"/>
    </location>
</feature>
<dbReference type="KEGG" id="pgm:PGRAT_12945"/>
<protein>
    <submittedName>
        <fullName evidence="12">Sodium:proton symporter</fullName>
    </submittedName>
</protein>
<feature type="transmembrane region" description="Helical" evidence="10">
    <location>
        <begin position="266"/>
        <end position="289"/>
    </location>
</feature>
<accession>A0A089MAE6</accession>
<sequence length="673" mass="73244">METFLAVLLMLGLIAVSNIVNRFIPFVPVPLIQIGLGVIAAVIPTGIHMSFEPELFFVLFIAPLLFNDGRRTPRDELWNLRAPILLLALGLVFATVFVAGYAIHWMIPSIPLAASFALAAILSPTDAVAVSALAGKVHLPKSIHRILEGESLMNDASGLVAFKFAIAAAVTGMFSLPKATVSFVLIAAGGLLLGALLSFVLIRLSVFIRRFGMEDVTIHVLLQILTPFIIYLVSEEIGVSGILAVVAGGVMFAIEKDRAVSPQYKLQLVSASTWSVLLLILNGLVFLILGVSVPDVVEVIYRDSTLNNFMVAGYVLAITALLIVLRFLWVYAYSLFESRRLKTTRSPLKSQLITSISGVRGAVTLAGAFSIPLVLGDGSPFPQRDLIIALAAGVILMSLIIASIFLPLLADEEETVVVERVSANSELTARSVVIDAGMSMLRSLITENPQPANQPALLEFTDKIDKLCAPKAADDPEAERFRQLGVQAKRSAIAAERSELRRMLENGSIAAPVASKMEELLDHKEALLCKRLDTQIKFSLTEIQRLFSGLFSGRLNGDEGRQAAQNAESARTAKISMCQAAISAVSADMSEENRLASQKVIDKYEQMESRLIEGDGWIKDGVVDDHKLELKLQAIQEQRNTVQQMYQDGAINLKIAGKLRKFVDQLETAIWED</sequence>
<keyword evidence="8 10" id="KW-0472">Membrane</keyword>
<comment type="caution">
    <text evidence="10">Lacks conserved residue(s) required for the propagation of feature annotation.</text>
</comment>
<evidence type="ECO:0000256" key="3">
    <source>
        <dbReference type="ARBA" id="ARBA00022475"/>
    </source>
</evidence>
<comment type="subcellular location">
    <subcellularLocation>
        <location evidence="1 10">Cell membrane</location>
        <topology evidence="1 10">Multi-pass membrane protein</topology>
    </subcellularLocation>
</comment>
<dbReference type="HOGENOM" id="CLU_005912_6_3_9"/>
<dbReference type="GO" id="GO:0015385">
    <property type="term" value="F:sodium:proton antiporter activity"/>
    <property type="evidence" value="ECO:0007669"/>
    <property type="project" value="InterPro"/>
</dbReference>
<feature type="transmembrane region" description="Helical" evidence="10">
    <location>
        <begin position="216"/>
        <end position="233"/>
    </location>
</feature>
<feature type="transmembrane region" description="Helical" evidence="10">
    <location>
        <begin position="309"/>
        <end position="331"/>
    </location>
</feature>
<evidence type="ECO:0000256" key="10">
    <source>
        <dbReference type="RuleBase" id="RU366002"/>
    </source>
</evidence>
<dbReference type="GO" id="GO:0051453">
    <property type="term" value="P:regulation of intracellular pH"/>
    <property type="evidence" value="ECO:0007669"/>
    <property type="project" value="TreeGrafter"/>
</dbReference>
<evidence type="ECO:0000313" key="12">
    <source>
        <dbReference type="EMBL" id="AIQ68418.1"/>
    </source>
</evidence>
<evidence type="ECO:0000256" key="2">
    <source>
        <dbReference type="ARBA" id="ARBA00022448"/>
    </source>
</evidence>
<dbReference type="STRING" id="189425.PGRAT_12945"/>
<dbReference type="GO" id="GO:0015386">
    <property type="term" value="F:potassium:proton antiporter activity"/>
    <property type="evidence" value="ECO:0007669"/>
    <property type="project" value="TreeGrafter"/>
</dbReference>
<reference evidence="12 13" key="1">
    <citation type="submission" date="2014-08" db="EMBL/GenBank/DDBJ databases">
        <title>Comparative genomics of the Paenibacillus odorifer group.</title>
        <authorList>
            <person name="den Bakker H.C."/>
            <person name="Tsai Y.-C."/>
            <person name="Martin N."/>
            <person name="Korlach J."/>
            <person name="Wiedmann M."/>
        </authorList>
    </citation>
    <scope>NUCLEOTIDE SEQUENCE [LARGE SCALE GENOMIC DNA]</scope>
    <source>
        <strain evidence="12 13">DSM 15220</strain>
    </source>
</reference>
<evidence type="ECO:0000313" key="13">
    <source>
        <dbReference type="Proteomes" id="UP000029500"/>
    </source>
</evidence>
<dbReference type="InterPro" id="IPR018422">
    <property type="entry name" value="Cation/H_exchanger_CPA1"/>
</dbReference>
<dbReference type="eggNOG" id="COG0025">
    <property type="taxonomic scope" value="Bacteria"/>
</dbReference>
<evidence type="ECO:0000256" key="8">
    <source>
        <dbReference type="ARBA" id="ARBA00023136"/>
    </source>
</evidence>
<evidence type="ECO:0000256" key="7">
    <source>
        <dbReference type="ARBA" id="ARBA00023065"/>
    </source>
</evidence>
<evidence type="ECO:0000256" key="4">
    <source>
        <dbReference type="ARBA" id="ARBA00022692"/>
    </source>
</evidence>
<feature type="transmembrane region" description="Helical" evidence="10">
    <location>
        <begin position="387"/>
        <end position="410"/>
    </location>
</feature>
<name>A0A089MAE6_9BACL</name>
<keyword evidence="3 10" id="KW-1003">Cell membrane</keyword>
<feature type="transmembrane region" description="Helical" evidence="10">
    <location>
        <begin position="239"/>
        <end position="254"/>
    </location>
</feature>
<evidence type="ECO:0000256" key="1">
    <source>
        <dbReference type="ARBA" id="ARBA00004651"/>
    </source>
</evidence>
<feature type="transmembrane region" description="Helical" evidence="10">
    <location>
        <begin position="352"/>
        <end position="375"/>
    </location>
</feature>
<feature type="transmembrane region" description="Helical" evidence="10">
    <location>
        <begin position="85"/>
        <end position="107"/>
    </location>
</feature>
<dbReference type="Gene3D" id="6.10.140.1330">
    <property type="match status" value="1"/>
</dbReference>